<dbReference type="Gene3D" id="3.90.550.10">
    <property type="entry name" value="Spore Coat Polysaccharide Biosynthesis Protein SpsA, Chain A"/>
    <property type="match status" value="1"/>
</dbReference>
<evidence type="ECO:0000256" key="5">
    <source>
        <dbReference type="ARBA" id="ARBA00023136"/>
    </source>
</evidence>
<keyword evidence="2" id="KW-1003">Cell membrane</keyword>
<dbReference type="GO" id="GO:0030213">
    <property type="term" value="P:hyaluronan biosynthetic process"/>
    <property type="evidence" value="ECO:0007669"/>
    <property type="project" value="TreeGrafter"/>
</dbReference>
<dbReference type="Proteomes" id="UP000245638">
    <property type="component" value="Unassembled WGS sequence"/>
</dbReference>
<keyword evidence="5 6" id="KW-0472">Membrane</keyword>
<keyword evidence="4 7" id="KW-0808">Transferase</keyword>
<dbReference type="PANTHER" id="PTHR22913:SF12">
    <property type="entry name" value="MANNURONAN SYNTHASE"/>
    <property type="match status" value="1"/>
</dbReference>
<dbReference type="PANTHER" id="PTHR22913">
    <property type="entry name" value="HYALURONAN SYNTHASE"/>
    <property type="match status" value="1"/>
</dbReference>
<evidence type="ECO:0000313" key="8">
    <source>
        <dbReference type="Proteomes" id="UP000245638"/>
    </source>
</evidence>
<dbReference type="GO" id="GO:0050501">
    <property type="term" value="F:hyaluronan synthase activity"/>
    <property type="evidence" value="ECO:0007669"/>
    <property type="project" value="TreeGrafter"/>
</dbReference>
<keyword evidence="6" id="KW-0812">Transmembrane</keyword>
<organism evidence="7 8">
    <name type="scientific">Acidianus hospitalis</name>
    <dbReference type="NCBI Taxonomy" id="563177"/>
    <lineage>
        <taxon>Archaea</taxon>
        <taxon>Thermoproteota</taxon>
        <taxon>Thermoprotei</taxon>
        <taxon>Sulfolobales</taxon>
        <taxon>Sulfolobaceae</taxon>
        <taxon>Acidianus</taxon>
    </lineage>
</organism>
<evidence type="ECO:0000256" key="2">
    <source>
        <dbReference type="ARBA" id="ARBA00022475"/>
    </source>
</evidence>
<feature type="transmembrane region" description="Helical" evidence="6">
    <location>
        <begin position="376"/>
        <end position="396"/>
    </location>
</feature>
<reference evidence="7 8" key="1">
    <citation type="journal article" date="2015" name="Appl. Environ. Microbiol.">
        <title>Nanoarchaeota, Their Sulfolobales Host, and Nanoarchaeota Virus Distribution across Yellowstone National Park Hot Springs.</title>
        <authorList>
            <person name="Munson-McGee J.H."/>
            <person name="Field E.K."/>
            <person name="Bateson M."/>
            <person name="Rooney C."/>
            <person name="Stepanauskas R."/>
            <person name="Young M.J."/>
        </authorList>
    </citation>
    <scope>NUCLEOTIDE SEQUENCE [LARGE SCALE GENOMIC DNA]</scope>
    <source>
        <strain evidence="7">SCGC AC-742_N10</strain>
    </source>
</reference>
<sequence>MRFDIEIYLITSTLVSAFTFIYITSTLLFSSIKKSKSSPPLEVSENVTAVIPVYKEDVKLFRKVIQSVKREKISFIVVGDGVTEPYKSIVEGEGGIFISIKKGGKRKAIKEGIKLVNTPYVLLLDSDTILPQGEIKRLISRLQGKVVAVSPEIRLVRGKSRLAYYSSEVVHFLRRLSYKALSIFGSVLTLNGQCILAKTEVIKPFILSKEYDEVRLFRFSTILGDDRQLTNYVYKLGFKAEIVDDVIVKTKAPDSISAFFKQLIRWYRANNFFMIKEFFDGSIFKKGAFYSFSLVYWNTLPILIIISNLTFIEIMLRHILSHPKLLDRIIEDPIHVFYFIVVRRIENFMHSFYVDPSFIYRHVDPFYFEIFMLHNVFAELSSLVSSIMLLIVFVHFRKSIRGFIMGLAAFPLMFFAEIIAMFTMWKKKWEGRQ</sequence>
<proteinExistence type="predicted"/>
<evidence type="ECO:0000313" key="7">
    <source>
        <dbReference type="EMBL" id="PVU74532.1"/>
    </source>
</evidence>
<dbReference type="GO" id="GO:0005886">
    <property type="term" value="C:plasma membrane"/>
    <property type="evidence" value="ECO:0007669"/>
    <property type="project" value="UniProtKB-SubCell"/>
</dbReference>
<feature type="transmembrane region" description="Helical" evidence="6">
    <location>
        <begin position="294"/>
        <end position="316"/>
    </location>
</feature>
<evidence type="ECO:0000256" key="3">
    <source>
        <dbReference type="ARBA" id="ARBA00022676"/>
    </source>
</evidence>
<comment type="subcellular location">
    <subcellularLocation>
        <location evidence="1">Cell membrane</location>
    </subcellularLocation>
</comment>
<keyword evidence="6" id="KW-1133">Transmembrane helix</keyword>
<comment type="caution">
    <text evidence="7">The sequence shown here is derived from an EMBL/GenBank/DDBJ whole genome shotgun (WGS) entry which is preliminary data.</text>
</comment>
<feature type="transmembrane region" description="Helical" evidence="6">
    <location>
        <begin position="402"/>
        <end position="425"/>
    </location>
</feature>
<dbReference type="GO" id="GO:0085029">
    <property type="term" value="P:extracellular matrix assembly"/>
    <property type="evidence" value="ECO:0007669"/>
    <property type="project" value="TreeGrafter"/>
</dbReference>
<dbReference type="SUPFAM" id="SSF53448">
    <property type="entry name" value="Nucleotide-diphospho-sugar transferases"/>
    <property type="match status" value="1"/>
</dbReference>
<keyword evidence="3" id="KW-0328">Glycosyltransferase</keyword>
<protein>
    <submittedName>
        <fullName evidence="7">Glycosyl transferase family 2</fullName>
    </submittedName>
</protein>
<evidence type="ECO:0000256" key="1">
    <source>
        <dbReference type="ARBA" id="ARBA00004236"/>
    </source>
</evidence>
<name>A0A2T9X399_9CREN</name>
<dbReference type="InterPro" id="IPR029044">
    <property type="entry name" value="Nucleotide-diphossugar_trans"/>
</dbReference>
<dbReference type="EMBL" id="QEFD01000206">
    <property type="protein sequence ID" value="PVU74532.1"/>
    <property type="molecule type" value="Genomic_DNA"/>
</dbReference>
<gene>
    <name evidence="7" type="ORF">DDW13_07040</name>
</gene>
<accession>A0A2T9X399</accession>
<dbReference type="AlphaFoldDB" id="A0A2T9X399"/>
<evidence type="ECO:0000256" key="4">
    <source>
        <dbReference type="ARBA" id="ARBA00022679"/>
    </source>
</evidence>
<dbReference type="Pfam" id="PF13641">
    <property type="entry name" value="Glyco_tranf_2_3"/>
    <property type="match status" value="1"/>
</dbReference>
<evidence type="ECO:0000256" key="6">
    <source>
        <dbReference type="SAM" id="Phobius"/>
    </source>
</evidence>
<feature type="transmembrane region" description="Helical" evidence="6">
    <location>
        <begin position="7"/>
        <end position="29"/>
    </location>
</feature>